<dbReference type="RefSeq" id="WP_089228478.1">
    <property type="nucleotide sequence ID" value="NZ_FZOF01000032.1"/>
</dbReference>
<dbReference type="EMBL" id="FZOF01000032">
    <property type="protein sequence ID" value="SNT51212.1"/>
    <property type="molecule type" value="Genomic_DNA"/>
</dbReference>
<proteinExistence type="predicted"/>
<evidence type="ECO:0000256" key="1">
    <source>
        <dbReference type="SAM" id="MobiDB-lite"/>
    </source>
</evidence>
<organism evidence="2 3">
    <name type="scientific">Actinacidiphila glaucinigra</name>
    <dbReference type="NCBI Taxonomy" id="235986"/>
    <lineage>
        <taxon>Bacteria</taxon>
        <taxon>Bacillati</taxon>
        <taxon>Actinomycetota</taxon>
        <taxon>Actinomycetes</taxon>
        <taxon>Kitasatosporales</taxon>
        <taxon>Streptomycetaceae</taxon>
        <taxon>Actinacidiphila</taxon>
    </lineage>
</organism>
<sequence length="76" mass="7857">MLPNTDDTRDVRAIVMSLAAEAASLDAHVRRLRGEISAVDARLDAVHESLRDLPGASLPGPDAIGGVKNAAAPSVD</sequence>
<reference evidence="2 3" key="1">
    <citation type="submission" date="2017-06" db="EMBL/GenBank/DDBJ databases">
        <authorList>
            <person name="Kim H.J."/>
            <person name="Triplett B.A."/>
        </authorList>
    </citation>
    <scope>NUCLEOTIDE SEQUENCE [LARGE SCALE GENOMIC DNA]</scope>
    <source>
        <strain evidence="2 3">CGMCC 4.1858</strain>
    </source>
</reference>
<feature type="region of interest" description="Disordered" evidence="1">
    <location>
        <begin position="54"/>
        <end position="76"/>
    </location>
</feature>
<gene>
    <name evidence="2" type="ORF">SAMN05216252_13299</name>
</gene>
<accession>A0A239N9Q8</accession>
<keyword evidence="3" id="KW-1185">Reference proteome</keyword>
<dbReference type="Proteomes" id="UP000198280">
    <property type="component" value="Unassembled WGS sequence"/>
</dbReference>
<protein>
    <submittedName>
        <fullName evidence="2">Uncharacterized protein</fullName>
    </submittedName>
</protein>
<name>A0A239N9Q8_9ACTN</name>
<dbReference type="AlphaFoldDB" id="A0A239N9Q8"/>
<evidence type="ECO:0000313" key="2">
    <source>
        <dbReference type="EMBL" id="SNT51212.1"/>
    </source>
</evidence>
<evidence type="ECO:0000313" key="3">
    <source>
        <dbReference type="Proteomes" id="UP000198280"/>
    </source>
</evidence>